<gene>
    <name evidence="6" type="ORF">CC85DRAFT_285021</name>
</gene>
<name>A0A0J1B5R5_9TREE</name>
<comment type="catalytic activity">
    <reaction evidence="3">
        <text>DNA(n) + a 2'-deoxyribonucleoside 5'-triphosphate = DNA(n+1) + diphosphate</text>
        <dbReference type="Rhea" id="RHEA:22508"/>
        <dbReference type="Rhea" id="RHEA-COMP:17339"/>
        <dbReference type="Rhea" id="RHEA-COMP:17340"/>
        <dbReference type="ChEBI" id="CHEBI:33019"/>
        <dbReference type="ChEBI" id="CHEBI:61560"/>
        <dbReference type="ChEBI" id="CHEBI:173112"/>
        <dbReference type="EC" id="2.7.7.7"/>
    </reaction>
</comment>
<evidence type="ECO:0000256" key="4">
    <source>
        <dbReference type="SAM" id="MobiDB-lite"/>
    </source>
</evidence>
<dbReference type="GO" id="GO:0005634">
    <property type="term" value="C:nucleus"/>
    <property type="evidence" value="ECO:0007669"/>
    <property type="project" value="UniProtKB-SubCell"/>
</dbReference>
<keyword evidence="3" id="KW-0227">DNA damage</keyword>
<dbReference type="STRING" id="879819.A0A0J1B5R5"/>
<dbReference type="SMART" id="SM00483">
    <property type="entry name" value="POLXc"/>
    <property type="match status" value="1"/>
</dbReference>
<feature type="region of interest" description="Disordered" evidence="4">
    <location>
        <begin position="415"/>
        <end position="434"/>
    </location>
</feature>
<evidence type="ECO:0000313" key="7">
    <source>
        <dbReference type="Proteomes" id="UP000053611"/>
    </source>
</evidence>
<dbReference type="OrthoDB" id="205514at2759"/>
<keyword evidence="2 3" id="KW-0548">Nucleotidyltransferase</keyword>
<dbReference type="PRINTS" id="PR00870">
    <property type="entry name" value="DNAPOLXBETA"/>
</dbReference>
<dbReference type="InterPro" id="IPR002054">
    <property type="entry name" value="DNA-dir_DNA_pol_X"/>
</dbReference>
<dbReference type="InterPro" id="IPR002008">
    <property type="entry name" value="DNA_pol_X_beta-like"/>
</dbReference>
<proteinExistence type="inferred from homology"/>
<dbReference type="InterPro" id="IPR037160">
    <property type="entry name" value="DNA_Pol_thumb_sf"/>
</dbReference>
<comment type="function">
    <text evidence="3">DNA polymerase that functions in several pathways of DNA repair. Involved in base excision repair (BER) responsible for repair of lesions that give rise to abasic (AP) sites in DNA. Also contributes to DNA double-strand break repair by non-homologous end joining and homologous recombination. Has both template-dependent and template-independent (terminal transferase) DNA polymerase activities. Has also a 5'-deoxyribose-5-phosphate lyase (dRP lyase) activity.</text>
</comment>
<keyword evidence="7" id="KW-1185">Reference proteome</keyword>
<dbReference type="GO" id="GO:0006284">
    <property type="term" value="P:base-excision repair"/>
    <property type="evidence" value="ECO:0007669"/>
    <property type="project" value="TreeGrafter"/>
</dbReference>
<dbReference type="InterPro" id="IPR043519">
    <property type="entry name" value="NT_sf"/>
</dbReference>
<keyword evidence="3" id="KW-0539">Nucleus</keyword>
<dbReference type="Gene3D" id="3.30.460.10">
    <property type="entry name" value="Beta Polymerase, domain 2"/>
    <property type="match status" value="1"/>
</dbReference>
<dbReference type="EC" id="2.7.7.7" evidence="3"/>
<dbReference type="Gene3D" id="3.30.210.10">
    <property type="entry name" value="DNA polymerase, thumb domain"/>
    <property type="match status" value="1"/>
</dbReference>
<comment type="similarity">
    <text evidence="3">Belongs to the DNA polymerase type-X family.</text>
</comment>
<dbReference type="InterPro" id="IPR028207">
    <property type="entry name" value="DNA_pol_B_palm_palm"/>
</dbReference>
<dbReference type="Pfam" id="PF14791">
    <property type="entry name" value="DNA_pol_B_thumb"/>
    <property type="match status" value="1"/>
</dbReference>
<keyword evidence="1 3" id="KW-0808">Transferase</keyword>
<dbReference type="PRINTS" id="PR00869">
    <property type="entry name" value="DNAPOLX"/>
</dbReference>
<evidence type="ECO:0000256" key="3">
    <source>
        <dbReference type="RuleBase" id="RU366014"/>
    </source>
</evidence>
<reference evidence="6 7" key="1">
    <citation type="submission" date="2015-03" db="EMBL/GenBank/DDBJ databases">
        <title>Genomics and transcriptomics of the oil-accumulating basidiomycete yeast T. oleaginosus allow insights into substrate utilization and the diverse evolutionary trajectories of mating systems in fungi.</title>
        <authorList>
            <consortium name="DOE Joint Genome Institute"/>
            <person name="Kourist R."/>
            <person name="Kracht O."/>
            <person name="Bracharz F."/>
            <person name="Lipzen A."/>
            <person name="Nolan M."/>
            <person name="Ohm R."/>
            <person name="Grigoriev I."/>
            <person name="Sun S."/>
            <person name="Heitman J."/>
            <person name="Bruck T."/>
            <person name="Nowrousian M."/>
        </authorList>
    </citation>
    <scope>NUCLEOTIDE SEQUENCE [LARGE SCALE GENOMIC DNA]</scope>
    <source>
        <strain evidence="6 7">IBC0246</strain>
    </source>
</reference>
<dbReference type="Pfam" id="PF14792">
    <property type="entry name" value="DNA_pol_B_palm"/>
    <property type="match status" value="1"/>
</dbReference>
<protein>
    <recommendedName>
        <fullName evidence="3">DNA polymerase</fullName>
        <ecNumber evidence="3">2.7.7.7</ecNumber>
    </recommendedName>
</protein>
<dbReference type="GO" id="GO:0006303">
    <property type="term" value="P:double-strand break repair via nonhomologous end joining"/>
    <property type="evidence" value="ECO:0007669"/>
    <property type="project" value="TreeGrafter"/>
</dbReference>
<dbReference type="PANTHER" id="PTHR11276">
    <property type="entry name" value="DNA POLYMERASE TYPE-X FAMILY MEMBER"/>
    <property type="match status" value="1"/>
</dbReference>
<dbReference type="PANTHER" id="PTHR11276:SF42">
    <property type="entry name" value="DNA POLYMERASE BETA"/>
    <property type="match status" value="1"/>
</dbReference>
<dbReference type="GO" id="GO:0003887">
    <property type="term" value="F:DNA-directed DNA polymerase activity"/>
    <property type="evidence" value="ECO:0007669"/>
    <property type="project" value="UniProtKB-UniRule"/>
</dbReference>
<sequence>MADDLANAVERENPEYRNARVTLAQRLLKDGDRLLTLGEVENAIGTKNNFVWTTIWALLQKYKSPGLESLTEEEISRELFDRLPSLGINKAHALAYSGHRTLEDLLEEPRVKPKVKNFIKLLKVQDRAISRAEVEEYRERLGQALSSADTKYNFELVGAYRRGAAYSQSINVLVWHDAFERPEQESGIRDLYRTLEKEGIFRLDNMLMSGPNSPPTHVQMGGFSSLGEDRPLRHLEIRIVPMESVPYRLFWDTGAEWLVRHMVLEARKRGLKLWPGGMQPLGQGRPPKTAILVDDERELFQLLDVPWIEPTQRGYKNVQATLPKLRAWSSASRPSSDYLRRVLSQATVVKPDRVHPTNVSEIVAASRLPVPKERTHDVPAFPKIDIEGATADIEMVQRRAAASLSRGRFEKGNLARLQRRHRNDASVDESGSTE</sequence>
<dbReference type="AlphaFoldDB" id="A0A0J1B5R5"/>
<evidence type="ECO:0000256" key="2">
    <source>
        <dbReference type="ARBA" id="ARBA00022695"/>
    </source>
</evidence>
<dbReference type="EMBL" id="KQ087199">
    <property type="protein sequence ID" value="KLT43044.1"/>
    <property type="molecule type" value="Genomic_DNA"/>
</dbReference>
<dbReference type="GO" id="GO:0046872">
    <property type="term" value="F:metal ion binding"/>
    <property type="evidence" value="ECO:0007669"/>
    <property type="project" value="UniProtKB-UniRule"/>
</dbReference>
<dbReference type="InterPro" id="IPR029398">
    <property type="entry name" value="PolB_thumb"/>
</dbReference>
<dbReference type="GO" id="GO:0003677">
    <property type="term" value="F:DNA binding"/>
    <property type="evidence" value="ECO:0007669"/>
    <property type="project" value="UniProtKB-UniRule"/>
</dbReference>
<dbReference type="RefSeq" id="XP_018279535.1">
    <property type="nucleotide sequence ID" value="XM_018422950.1"/>
</dbReference>
<dbReference type="InterPro" id="IPR022312">
    <property type="entry name" value="DNA_pol_X"/>
</dbReference>
<organism evidence="6 7">
    <name type="scientific">Cutaneotrichosporon oleaginosum</name>
    <dbReference type="NCBI Taxonomy" id="879819"/>
    <lineage>
        <taxon>Eukaryota</taxon>
        <taxon>Fungi</taxon>
        <taxon>Dikarya</taxon>
        <taxon>Basidiomycota</taxon>
        <taxon>Agaricomycotina</taxon>
        <taxon>Tremellomycetes</taxon>
        <taxon>Trichosporonales</taxon>
        <taxon>Trichosporonaceae</taxon>
        <taxon>Cutaneotrichosporon</taxon>
    </lineage>
</organism>
<evidence type="ECO:0000256" key="1">
    <source>
        <dbReference type="ARBA" id="ARBA00022679"/>
    </source>
</evidence>
<dbReference type="SUPFAM" id="SSF81301">
    <property type="entry name" value="Nucleotidyltransferase"/>
    <property type="match status" value="1"/>
</dbReference>
<evidence type="ECO:0000313" key="6">
    <source>
        <dbReference type="EMBL" id="KLT43044.1"/>
    </source>
</evidence>
<accession>A0A0J1B5R5</accession>
<keyword evidence="3" id="KW-0234">DNA repair</keyword>
<feature type="domain" description="DNA-directed DNA polymerase X" evidence="5">
    <location>
        <begin position="1"/>
        <end position="314"/>
    </location>
</feature>
<keyword evidence="3" id="KW-0239">DNA-directed DNA polymerase</keyword>
<comment type="subcellular location">
    <subcellularLocation>
        <location evidence="3">Nucleus</location>
    </subcellularLocation>
</comment>
<dbReference type="Proteomes" id="UP000053611">
    <property type="component" value="Unassembled WGS sequence"/>
</dbReference>
<evidence type="ECO:0000259" key="5">
    <source>
        <dbReference type="SMART" id="SM00483"/>
    </source>
</evidence>
<dbReference type="GeneID" id="28983553"/>